<reference evidence="4 5" key="1">
    <citation type="submission" date="2019-05" db="EMBL/GenBank/DDBJ databases">
        <title>Emergence of the Ug99 lineage of the wheat stem rust pathogen through somatic hybridization.</title>
        <authorList>
            <person name="Li F."/>
            <person name="Upadhyaya N.M."/>
            <person name="Sperschneider J."/>
            <person name="Matny O."/>
            <person name="Nguyen-Phuc H."/>
            <person name="Mago R."/>
            <person name="Raley C."/>
            <person name="Miller M.E."/>
            <person name="Silverstein K.A.T."/>
            <person name="Henningsen E."/>
            <person name="Hirsch C.D."/>
            <person name="Visser B."/>
            <person name="Pretorius Z.A."/>
            <person name="Steffenson B.J."/>
            <person name="Schwessinger B."/>
            <person name="Dodds P.N."/>
            <person name="Figueroa M."/>
        </authorList>
    </citation>
    <scope>NUCLEOTIDE SEQUENCE [LARGE SCALE GENOMIC DNA]</scope>
    <source>
        <strain evidence="2">21-0</strain>
        <strain evidence="3 5">Ug99</strain>
    </source>
</reference>
<evidence type="ECO:0000313" key="3">
    <source>
        <dbReference type="EMBL" id="KAA1122521.1"/>
    </source>
</evidence>
<organism evidence="2 4">
    <name type="scientific">Puccinia graminis f. sp. tritici</name>
    <dbReference type="NCBI Taxonomy" id="56615"/>
    <lineage>
        <taxon>Eukaryota</taxon>
        <taxon>Fungi</taxon>
        <taxon>Dikarya</taxon>
        <taxon>Basidiomycota</taxon>
        <taxon>Pucciniomycotina</taxon>
        <taxon>Pucciniomycetes</taxon>
        <taxon>Pucciniales</taxon>
        <taxon>Pucciniaceae</taxon>
        <taxon>Puccinia</taxon>
    </lineage>
</organism>
<sequence length="124" mass="13792">MTCQLVEDESRDELRRKLARRVAAAQAGTTTGHSAAHRSHPEGLNLRNQACSDRPSGGSVSMPKFDYPQGVISHWPDTTIERESTRDQASPVIERAYSPWPTLSRPRPWSVLKDQPRAGSDVND</sequence>
<keyword evidence="4" id="KW-1185">Reference proteome</keyword>
<gene>
    <name evidence="2" type="ORF">PGT21_030382</name>
    <name evidence="3" type="ORF">PGTUg99_037736</name>
</gene>
<evidence type="ECO:0000313" key="5">
    <source>
        <dbReference type="Proteomes" id="UP000325313"/>
    </source>
</evidence>
<dbReference type="Proteomes" id="UP000325313">
    <property type="component" value="Unassembled WGS sequence"/>
</dbReference>
<dbReference type="AlphaFoldDB" id="A0A5B0Q771"/>
<feature type="compositionally biased region" description="Low complexity" evidence="1">
    <location>
        <begin position="21"/>
        <end position="34"/>
    </location>
</feature>
<dbReference type="EMBL" id="VSWC01000028">
    <property type="protein sequence ID" value="KAA1108997.1"/>
    <property type="molecule type" value="Genomic_DNA"/>
</dbReference>
<name>A0A5B0Q771_PUCGR</name>
<dbReference type="EMBL" id="VDEP01000236">
    <property type="protein sequence ID" value="KAA1122521.1"/>
    <property type="molecule type" value="Genomic_DNA"/>
</dbReference>
<feature type="region of interest" description="Disordered" evidence="1">
    <location>
        <begin position="19"/>
        <end position="124"/>
    </location>
</feature>
<comment type="caution">
    <text evidence="2">The sequence shown here is derived from an EMBL/GenBank/DDBJ whole genome shotgun (WGS) entry which is preliminary data.</text>
</comment>
<evidence type="ECO:0000256" key="1">
    <source>
        <dbReference type="SAM" id="MobiDB-lite"/>
    </source>
</evidence>
<accession>A0A5B0Q771</accession>
<evidence type="ECO:0000313" key="4">
    <source>
        <dbReference type="Proteomes" id="UP000324748"/>
    </source>
</evidence>
<proteinExistence type="predicted"/>
<dbReference type="Proteomes" id="UP000324748">
    <property type="component" value="Unassembled WGS sequence"/>
</dbReference>
<protein>
    <submittedName>
        <fullName evidence="2">Uncharacterized protein</fullName>
    </submittedName>
</protein>
<evidence type="ECO:0000313" key="2">
    <source>
        <dbReference type="EMBL" id="KAA1108997.1"/>
    </source>
</evidence>